<comment type="caution">
    <text evidence="16">The sequence shown here is derived from an EMBL/GenBank/DDBJ whole genome shotgun (WGS) entry which is preliminary data.</text>
</comment>
<evidence type="ECO:0000313" key="17">
    <source>
        <dbReference type="Proteomes" id="UP000663873"/>
    </source>
</evidence>
<keyword evidence="10 14" id="KW-0460">Magnesium</keyword>
<sequence>LTGVEENFRPIAIALDTKGPEIRTGVLAAGVNSEVDLKNGATICLTTDPQYANKSTDEHLYVDYMNIINVVKPGNRVFIDDGLLSLLVTEVGDNYLTCEVENGGALGSRKGVNLPGVAIDLPPLSEKDIDDLHFALKNDVDMIFASFIRHADGIRVIREILGEKG</sequence>
<dbReference type="InterPro" id="IPR001697">
    <property type="entry name" value="Pyr_Knase"/>
</dbReference>
<dbReference type="UniPathway" id="UPA00109">
    <property type="reaction ID" value="UER00188"/>
</dbReference>
<evidence type="ECO:0000256" key="9">
    <source>
        <dbReference type="ARBA" id="ARBA00022840"/>
    </source>
</evidence>
<evidence type="ECO:0000256" key="8">
    <source>
        <dbReference type="ARBA" id="ARBA00022777"/>
    </source>
</evidence>
<dbReference type="EMBL" id="CAJOBP010042800">
    <property type="protein sequence ID" value="CAF4768806.1"/>
    <property type="molecule type" value="Genomic_DNA"/>
</dbReference>
<proteinExistence type="inferred from homology"/>
<protein>
    <recommendedName>
        <fullName evidence="4 14">Pyruvate kinase</fullName>
        <ecNumber evidence="4 14">2.7.1.40</ecNumber>
    </recommendedName>
</protein>
<dbReference type="InterPro" id="IPR015806">
    <property type="entry name" value="Pyrv_Knase_insert_dom_sf"/>
</dbReference>
<evidence type="ECO:0000256" key="10">
    <source>
        <dbReference type="ARBA" id="ARBA00022842"/>
    </source>
</evidence>
<evidence type="ECO:0000259" key="15">
    <source>
        <dbReference type="Pfam" id="PF00224"/>
    </source>
</evidence>
<dbReference type="InterPro" id="IPR011037">
    <property type="entry name" value="Pyrv_Knase-like_insert_dom_sf"/>
</dbReference>
<feature type="domain" description="Pyruvate kinase barrel" evidence="15">
    <location>
        <begin position="9"/>
        <end position="165"/>
    </location>
</feature>
<dbReference type="InterPro" id="IPR015793">
    <property type="entry name" value="Pyrv_Knase_brl"/>
</dbReference>
<feature type="non-terminal residue" evidence="16">
    <location>
        <position position="1"/>
    </location>
</feature>
<evidence type="ECO:0000256" key="7">
    <source>
        <dbReference type="ARBA" id="ARBA00022741"/>
    </source>
</evidence>
<comment type="similarity">
    <text evidence="3 14">Belongs to the pyruvate kinase family.</text>
</comment>
<name>A0A821MJA1_9BILA</name>
<dbReference type="Pfam" id="PF00224">
    <property type="entry name" value="PK"/>
    <property type="match status" value="1"/>
</dbReference>
<keyword evidence="17" id="KW-1185">Reference proteome</keyword>
<dbReference type="SUPFAM" id="SSF51621">
    <property type="entry name" value="Phosphoenolpyruvate/pyruvate domain"/>
    <property type="match status" value="1"/>
</dbReference>
<dbReference type="FunFam" id="2.40.33.10:FF:000001">
    <property type="entry name" value="Pyruvate kinase"/>
    <property type="match status" value="1"/>
</dbReference>
<dbReference type="GO" id="GO:0004743">
    <property type="term" value="F:pyruvate kinase activity"/>
    <property type="evidence" value="ECO:0007669"/>
    <property type="project" value="UniProtKB-EC"/>
</dbReference>
<keyword evidence="11 14" id="KW-0324">Glycolysis</keyword>
<dbReference type="InterPro" id="IPR015813">
    <property type="entry name" value="Pyrv/PenolPyrv_kinase-like_dom"/>
</dbReference>
<organism evidence="16 17">
    <name type="scientific">Rotaria socialis</name>
    <dbReference type="NCBI Taxonomy" id="392032"/>
    <lineage>
        <taxon>Eukaryota</taxon>
        <taxon>Metazoa</taxon>
        <taxon>Spiralia</taxon>
        <taxon>Gnathifera</taxon>
        <taxon>Rotifera</taxon>
        <taxon>Eurotatoria</taxon>
        <taxon>Bdelloidea</taxon>
        <taxon>Philodinida</taxon>
        <taxon>Philodinidae</taxon>
        <taxon>Rotaria</taxon>
    </lineage>
</organism>
<evidence type="ECO:0000256" key="11">
    <source>
        <dbReference type="ARBA" id="ARBA00023152"/>
    </source>
</evidence>
<dbReference type="Gene3D" id="3.20.20.60">
    <property type="entry name" value="Phosphoenolpyruvate-binding domains"/>
    <property type="match status" value="1"/>
</dbReference>
<evidence type="ECO:0000256" key="4">
    <source>
        <dbReference type="ARBA" id="ARBA00012142"/>
    </source>
</evidence>
<keyword evidence="7" id="KW-0547">Nucleotide-binding</keyword>
<evidence type="ECO:0000256" key="13">
    <source>
        <dbReference type="ARBA" id="ARBA00048967"/>
    </source>
</evidence>
<gene>
    <name evidence="16" type="ORF">UJA718_LOCUS39806</name>
</gene>
<evidence type="ECO:0000256" key="3">
    <source>
        <dbReference type="ARBA" id="ARBA00008663"/>
    </source>
</evidence>
<evidence type="ECO:0000313" key="16">
    <source>
        <dbReference type="EMBL" id="CAF4768806.1"/>
    </source>
</evidence>
<dbReference type="PRINTS" id="PR01050">
    <property type="entry name" value="PYRUVTKNASE"/>
</dbReference>
<dbReference type="Gene3D" id="2.40.33.10">
    <property type="entry name" value="PK beta-barrel domain-like"/>
    <property type="match status" value="1"/>
</dbReference>
<reference evidence="16" key="1">
    <citation type="submission" date="2021-02" db="EMBL/GenBank/DDBJ databases">
        <authorList>
            <person name="Nowell W R."/>
        </authorList>
    </citation>
    <scope>NUCLEOTIDE SEQUENCE</scope>
</reference>
<dbReference type="InterPro" id="IPR040442">
    <property type="entry name" value="Pyrv_kinase-like_dom_sf"/>
</dbReference>
<comment type="catalytic activity">
    <reaction evidence="13">
        <text>pyruvate + ATP = phosphoenolpyruvate + ADP + H(+)</text>
        <dbReference type="Rhea" id="RHEA:18157"/>
        <dbReference type="ChEBI" id="CHEBI:15361"/>
        <dbReference type="ChEBI" id="CHEBI:15378"/>
        <dbReference type="ChEBI" id="CHEBI:30616"/>
        <dbReference type="ChEBI" id="CHEBI:58702"/>
        <dbReference type="ChEBI" id="CHEBI:456216"/>
        <dbReference type="EC" id="2.7.1.40"/>
    </reaction>
    <physiologicalReaction direction="right-to-left" evidence="13">
        <dbReference type="Rhea" id="RHEA:18159"/>
    </physiologicalReaction>
</comment>
<dbReference type="GO" id="GO:0000287">
    <property type="term" value="F:magnesium ion binding"/>
    <property type="evidence" value="ECO:0007669"/>
    <property type="project" value="InterPro"/>
</dbReference>
<dbReference type="AlphaFoldDB" id="A0A821MJA1"/>
<comment type="pathway">
    <text evidence="2 14">Carbohydrate degradation; glycolysis; pyruvate from D-glyceraldehyde 3-phosphate: step 5/5.</text>
</comment>
<evidence type="ECO:0000256" key="14">
    <source>
        <dbReference type="RuleBase" id="RU000504"/>
    </source>
</evidence>
<dbReference type="GO" id="GO:0005524">
    <property type="term" value="F:ATP binding"/>
    <property type="evidence" value="ECO:0007669"/>
    <property type="project" value="UniProtKB-KW"/>
</dbReference>
<dbReference type="GO" id="GO:0030955">
    <property type="term" value="F:potassium ion binding"/>
    <property type="evidence" value="ECO:0007669"/>
    <property type="project" value="InterPro"/>
</dbReference>
<evidence type="ECO:0000256" key="12">
    <source>
        <dbReference type="ARBA" id="ARBA00023317"/>
    </source>
</evidence>
<keyword evidence="5 14" id="KW-0808">Transferase</keyword>
<evidence type="ECO:0000256" key="5">
    <source>
        <dbReference type="ARBA" id="ARBA00022679"/>
    </source>
</evidence>
<keyword evidence="9" id="KW-0067">ATP-binding</keyword>
<comment type="cofactor">
    <cofactor evidence="1">
        <name>K(+)</name>
        <dbReference type="ChEBI" id="CHEBI:29103"/>
    </cofactor>
</comment>
<dbReference type="GO" id="GO:0016301">
    <property type="term" value="F:kinase activity"/>
    <property type="evidence" value="ECO:0007669"/>
    <property type="project" value="UniProtKB-KW"/>
</dbReference>
<keyword evidence="6" id="KW-0479">Metal-binding</keyword>
<dbReference type="SUPFAM" id="SSF50800">
    <property type="entry name" value="PK beta-barrel domain-like"/>
    <property type="match status" value="1"/>
</dbReference>
<evidence type="ECO:0000256" key="2">
    <source>
        <dbReference type="ARBA" id="ARBA00004997"/>
    </source>
</evidence>
<accession>A0A821MJA1</accession>
<keyword evidence="12" id="KW-0670">Pyruvate</keyword>
<evidence type="ECO:0000256" key="6">
    <source>
        <dbReference type="ARBA" id="ARBA00022723"/>
    </source>
</evidence>
<evidence type="ECO:0000256" key="1">
    <source>
        <dbReference type="ARBA" id="ARBA00001958"/>
    </source>
</evidence>
<dbReference type="PANTHER" id="PTHR11817">
    <property type="entry name" value="PYRUVATE KINASE"/>
    <property type="match status" value="1"/>
</dbReference>
<dbReference type="EC" id="2.7.1.40" evidence="4 14"/>
<feature type="non-terminal residue" evidence="16">
    <location>
        <position position="165"/>
    </location>
</feature>
<dbReference type="Proteomes" id="UP000663873">
    <property type="component" value="Unassembled WGS sequence"/>
</dbReference>
<keyword evidence="8 14" id="KW-0418">Kinase</keyword>